<dbReference type="RefSeq" id="XP_065644304.1">
    <property type="nucleotide sequence ID" value="XM_065788232.1"/>
</dbReference>
<keyword evidence="3" id="KW-1185">Reference proteome</keyword>
<feature type="domain" description="FH2" evidence="2">
    <location>
        <begin position="426"/>
        <end position="819"/>
    </location>
</feature>
<evidence type="ECO:0000259" key="2">
    <source>
        <dbReference type="PROSITE" id="PS51444"/>
    </source>
</evidence>
<dbReference type="InterPro" id="IPR042201">
    <property type="entry name" value="FH2_Formin_sf"/>
</dbReference>
<dbReference type="PROSITE" id="PS50003">
    <property type="entry name" value="PH_DOMAIN"/>
    <property type="match status" value="2"/>
</dbReference>
<dbReference type="SMART" id="SM00233">
    <property type="entry name" value="PH"/>
    <property type="match status" value="2"/>
</dbReference>
<dbReference type="Pfam" id="PF00169">
    <property type="entry name" value="PH"/>
    <property type="match status" value="1"/>
</dbReference>
<dbReference type="SUPFAM" id="SSF101447">
    <property type="entry name" value="Formin homology 2 domain (FH2 domain)"/>
    <property type="match status" value="1"/>
</dbReference>
<feature type="domain" description="PH" evidence="1">
    <location>
        <begin position="879"/>
        <end position="974"/>
    </location>
</feature>
<dbReference type="Proteomes" id="UP001652625">
    <property type="component" value="Chromosome 01"/>
</dbReference>
<dbReference type="InterPro" id="IPR001849">
    <property type="entry name" value="PH_domain"/>
</dbReference>
<feature type="domain" description="PH" evidence="1">
    <location>
        <begin position="124"/>
        <end position="227"/>
    </location>
</feature>
<evidence type="ECO:0000313" key="4">
    <source>
        <dbReference type="RefSeq" id="XP_065644304.1"/>
    </source>
</evidence>
<sequence>MGVALNNQNFSAKSNEVYNFSIYKYQSNNKCSKYILQLNFQENILCLIKRGVRQRSYQLDSIKNIDTSDDSTRIIVQFENGSYIEIESKSLEEKNQLSHLFFSILNQDQHYLPILNSIVAKRESIILEGVLEKKGRNAAFLKWTKRYVKVLPGEIMYFKVGDQENESTALNIISLTVGDVILKRNFDSGFTLLVKEKDYTFRIIPFKNNNVELERDSWLMAIEHALNTTSNKKEEDFIDGIDQKQLYINAVNSITLQVKQFESVLYSMAPFQAFEHLKKIQDTVFLFSEQIKSKLFSNLGIYKESNNQIEKTGNSFFKLKNTGKPLNNFDLPSTLPTTDPSYDETLSAVLLPSKDPSSNIPTTPPSNLMPIPEFNNNKNLNIPLAPPFIPNSLINAPNALNLSNLVVTPFTVPVAPFFGLSPKLPVKSNEAPTCKIKPLFWNKLPDSQIMNSFWINSQDKSHLLNVKKLEDLFHQVSQESSKKEPSKLSDLDCNNSQNVTLLEQRKAQNLGIFLSGFKINETNIEEKLMMYNTSEGLTNEEIVALKRFHPTVDEIEMYKKYQGDSKKLTDIDKFMIKLCNIPNLGKRLDLLLTMSDLPDEIKNIKIPLKHLTNACLCLAENNQFTRMLEYILVLGNYMNGGTPRGAAYGFKLSVLTKLIDVKSYDKKHTLLDFIVEELWNIDKDAICCYKGMQALKTPIDFSLKNLMTEFQIMQKELLSLKEKSKGIEADLGEKLCKNINEFYMSYSAKLSKIEVLCKNVQNLYILLINKFGESSSLDVESWLGETGCFIKHLQTAVENAERKYKENNLHSLINHSTSLLIETKPFNTSSTGGQLKIVDQSENTQADLNNTINQNKDTNIYEQHSLKQYSEETEKSNEKYVLSGFLEKLSGGKKRAAKWDLRYFELTENGYLQYFKKKGGTLIGNIYLKGFPISLDPKNNCIINILQNDRDWKLRGDNDVVISKWLKLLLHYASKK</sequence>
<gene>
    <name evidence="4" type="primary">LOC136071641</name>
</gene>
<accession>A0ABM4B639</accession>
<dbReference type="GeneID" id="136071641"/>
<organism evidence="3 4">
    <name type="scientific">Hydra vulgaris</name>
    <name type="common">Hydra</name>
    <name type="synonym">Hydra attenuata</name>
    <dbReference type="NCBI Taxonomy" id="6087"/>
    <lineage>
        <taxon>Eukaryota</taxon>
        <taxon>Metazoa</taxon>
        <taxon>Cnidaria</taxon>
        <taxon>Hydrozoa</taxon>
        <taxon>Hydroidolina</taxon>
        <taxon>Anthoathecata</taxon>
        <taxon>Aplanulata</taxon>
        <taxon>Hydridae</taxon>
        <taxon>Hydra</taxon>
    </lineage>
</organism>
<protein>
    <submittedName>
        <fullName evidence="4">Protein diaphanous homolog 3-like</fullName>
    </submittedName>
</protein>
<dbReference type="Gene3D" id="1.20.58.2220">
    <property type="entry name" value="Formin, FH2 domain"/>
    <property type="match status" value="1"/>
</dbReference>
<dbReference type="Gene3D" id="2.30.29.30">
    <property type="entry name" value="Pleckstrin-homology domain (PH domain)/Phosphotyrosine-binding domain (PTB)"/>
    <property type="match status" value="2"/>
</dbReference>
<dbReference type="SMART" id="SM00498">
    <property type="entry name" value="FH2"/>
    <property type="match status" value="1"/>
</dbReference>
<dbReference type="SUPFAM" id="SSF50729">
    <property type="entry name" value="PH domain-like"/>
    <property type="match status" value="2"/>
</dbReference>
<dbReference type="PROSITE" id="PS51444">
    <property type="entry name" value="FH2"/>
    <property type="match status" value="1"/>
</dbReference>
<dbReference type="PANTHER" id="PTHR45725">
    <property type="entry name" value="FORMIN HOMOLOGY 2 FAMILY MEMBER"/>
    <property type="match status" value="1"/>
</dbReference>
<dbReference type="Pfam" id="PF02181">
    <property type="entry name" value="FH2"/>
    <property type="match status" value="1"/>
</dbReference>
<dbReference type="InterPro" id="IPR015425">
    <property type="entry name" value="FH2_Formin"/>
</dbReference>
<proteinExistence type="predicted"/>
<reference evidence="3" key="1">
    <citation type="submission" date="2025-05" db="UniProtKB">
        <authorList>
            <consortium name="RefSeq"/>
        </authorList>
    </citation>
    <scope>NUCLEOTIDE SEQUENCE [LARGE SCALE GENOMIC DNA]</scope>
</reference>
<name>A0ABM4B639_HYDVU</name>
<evidence type="ECO:0000313" key="3">
    <source>
        <dbReference type="Proteomes" id="UP001652625"/>
    </source>
</evidence>
<reference evidence="4" key="2">
    <citation type="submission" date="2025-08" db="UniProtKB">
        <authorList>
            <consortium name="RefSeq"/>
        </authorList>
    </citation>
    <scope>IDENTIFICATION</scope>
</reference>
<dbReference type="InterPro" id="IPR011993">
    <property type="entry name" value="PH-like_dom_sf"/>
</dbReference>
<dbReference type="PANTHER" id="PTHR45725:SF10">
    <property type="entry name" value="FH2 DOMAIN-CONTAINING PROTEIN"/>
    <property type="match status" value="1"/>
</dbReference>
<evidence type="ECO:0000259" key="1">
    <source>
        <dbReference type="PROSITE" id="PS50003"/>
    </source>
</evidence>
<dbReference type="InterPro" id="IPR051425">
    <property type="entry name" value="Formin_Homology"/>
</dbReference>